<reference evidence="17 18" key="1">
    <citation type="submission" date="2016-10" db="EMBL/GenBank/DDBJ databases">
        <authorList>
            <person name="de Groot N.N."/>
        </authorList>
    </citation>
    <scope>NUCLEOTIDE SEQUENCE [LARGE SCALE GENOMIC DNA]</scope>
    <source>
        <strain evidence="17 18">DSM 21650</strain>
    </source>
</reference>
<sequence>MDNNILEIKNLHVHYITEDETVRAVNGLNLSLQKGESLGLVGETGAGKTTTALSIMQLVPYPPGVITDGEIIFQGKNLIYNTDKENQQMRGNGISMIFQDPMTSLNPIMTIGEQLVEVILTHKKVTKEEAKQQAIELLKVVGVKEDRFNDYPHQFSGGMKQRVVITMALLCNPQLLIADEPTTALDVTIQAQVLDIIRELQQKYNMSMILITHDLGVVAETCDKVAIMYAGEIVETGTIEEVYTNAKHPYTRGLFESIPKLDEDNEKLIPIPGSTPNAAALPDGCFFHPRCKYKQEICEKVSPPVMGEGHCYKCHFSLFEKEQ</sequence>
<evidence type="ECO:0000256" key="3">
    <source>
        <dbReference type="ARBA" id="ARBA00022448"/>
    </source>
</evidence>
<dbReference type="InterPro" id="IPR027417">
    <property type="entry name" value="P-loop_NTPase"/>
</dbReference>
<feature type="domain" description="ABC transporter" evidence="16">
    <location>
        <begin position="6"/>
        <end position="255"/>
    </location>
</feature>
<dbReference type="InterPro" id="IPR003593">
    <property type="entry name" value="AAA+_ATPase"/>
</dbReference>
<evidence type="ECO:0000256" key="2">
    <source>
        <dbReference type="ARBA" id="ARBA00005417"/>
    </source>
</evidence>
<dbReference type="PANTHER" id="PTHR43297:SF13">
    <property type="entry name" value="NICKEL ABC TRANSPORTER, ATP-BINDING PROTEIN"/>
    <property type="match status" value="1"/>
</dbReference>
<keyword evidence="4" id="KW-1003">Cell membrane</keyword>
<keyword evidence="3" id="KW-0813">Transport</keyword>
<accession>A0A1H3PUI1</accession>
<dbReference type="Pfam" id="PF00005">
    <property type="entry name" value="ABC_tran"/>
    <property type="match status" value="1"/>
</dbReference>
<dbReference type="STRING" id="415015.SAMN05660462_01621"/>
<evidence type="ECO:0000256" key="11">
    <source>
        <dbReference type="ARBA" id="ARBA00023136"/>
    </source>
</evidence>
<protein>
    <recommendedName>
        <fullName evidence="14">Nickel import system ATP-binding protein NikD</fullName>
        <ecNumber evidence="13">7.2.2.11</ecNumber>
    </recommendedName>
</protein>
<comment type="subunit">
    <text evidence="12">The complex is composed of two ATP-binding proteins (NikD and NikE), two transmembrane proteins (NikB and NikC) and a solute-binding protein (NikA).</text>
</comment>
<keyword evidence="10" id="KW-0921">Nickel transport</keyword>
<dbReference type="GO" id="GO:0016887">
    <property type="term" value="F:ATP hydrolysis activity"/>
    <property type="evidence" value="ECO:0007669"/>
    <property type="project" value="InterPro"/>
</dbReference>
<dbReference type="EC" id="7.2.2.11" evidence="13"/>
<dbReference type="GO" id="GO:0015833">
    <property type="term" value="P:peptide transport"/>
    <property type="evidence" value="ECO:0007669"/>
    <property type="project" value="InterPro"/>
</dbReference>
<dbReference type="GO" id="GO:0015413">
    <property type="term" value="F:ABC-type nickel transporter activity"/>
    <property type="evidence" value="ECO:0007669"/>
    <property type="project" value="UniProtKB-EC"/>
</dbReference>
<keyword evidence="11" id="KW-0472">Membrane</keyword>
<dbReference type="FunFam" id="3.40.50.300:FF:000016">
    <property type="entry name" value="Oligopeptide ABC transporter ATP-binding component"/>
    <property type="match status" value="1"/>
</dbReference>
<evidence type="ECO:0000313" key="17">
    <source>
        <dbReference type="EMBL" id="SDZ04059.1"/>
    </source>
</evidence>
<evidence type="ECO:0000256" key="6">
    <source>
        <dbReference type="ARBA" id="ARBA00022741"/>
    </source>
</evidence>
<dbReference type="CDD" id="cd03257">
    <property type="entry name" value="ABC_NikE_OppD_transporters"/>
    <property type="match status" value="1"/>
</dbReference>
<gene>
    <name evidence="17" type="ORF">SAMN05660462_01621</name>
</gene>
<keyword evidence="18" id="KW-1185">Reference proteome</keyword>
<dbReference type="GO" id="GO:0005524">
    <property type="term" value="F:ATP binding"/>
    <property type="evidence" value="ECO:0007669"/>
    <property type="project" value="UniProtKB-KW"/>
</dbReference>
<keyword evidence="6" id="KW-0547">Nucleotide-binding</keyword>
<dbReference type="InterPro" id="IPR050388">
    <property type="entry name" value="ABC_Ni/Peptide_Import"/>
</dbReference>
<comment type="subcellular location">
    <subcellularLocation>
        <location evidence="1">Cell membrane</location>
        <topology evidence="1">Peripheral membrane protein</topology>
    </subcellularLocation>
</comment>
<keyword evidence="7 17" id="KW-0067">ATP-binding</keyword>
<name>A0A1H3PUI1_9FIRM</name>
<evidence type="ECO:0000256" key="7">
    <source>
        <dbReference type="ARBA" id="ARBA00022840"/>
    </source>
</evidence>
<dbReference type="AlphaFoldDB" id="A0A1H3PUI1"/>
<evidence type="ECO:0000313" key="18">
    <source>
        <dbReference type="Proteomes" id="UP000198625"/>
    </source>
</evidence>
<evidence type="ECO:0000256" key="5">
    <source>
        <dbReference type="ARBA" id="ARBA00022596"/>
    </source>
</evidence>
<dbReference type="InterPro" id="IPR013563">
    <property type="entry name" value="Oligopep_ABC_C"/>
</dbReference>
<dbReference type="Gene3D" id="3.40.50.300">
    <property type="entry name" value="P-loop containing nucleotide triphosphate hydrolases"/>
    <property type="match status" value="1"/>
</dbReference>
<keyword evidence="8" id="KW-1278">Translocase</keyword>
<dbReference type="SMART" id="SM00382">
    <property type="entry name" value="AAA"/>
    <property type="match status" value="1"/>
</dbReference>
<organism evidence="17 18">
    <name type="scientific">Proteiniborus ethanoligenes</name>
    <dbReference type="NCBI Taxonomy" id="415015"/>
    <lineage>
        <taxon>Bacteria</taxon>
        <taxon>Bacillati</taxon>
        <taxon>Bacillota</taxon>
        <taxon>Clostridia</taxon>
        <taxon>Eubacteriales</taxon>
        <taxon>Proteiniborus</taxon>
    </lineage>
</organism>
<dbReference type="Proteomes" id="UP000198625">
    <property type="component" value="Unassembled WGS sequence"/>
</dbReference>
<evidence type="ECO:0000256" key="8">
    <source>
        <dbReference type="ARBA" id="ARBA00022967"/>
    </source>
</evidence>
<proteinExistence type="inferred from homology"/>
<dbReference type="RefSeq" id="WP_091729653.1">
    <property type="nucleotide sequence ID" value="NZ_FNQE01000016.1"/>
</dbReference>
<comment type="catalytic activity">
    <reaction evidence="15">
        <text>Ni(2+)(out) + ATP + H2O = Ni(2+)(in) + ADP + phosphate + H(+)</text>
        <dbReference type="Rhea" id="RHEA:15557"/>
        <dbReference type="ChEBI" id="CHEBI:15377"/>
        <dbReference type="ChEBI" id="CHEBI:15378"/>
        <dbReference type="ChEBI" id="CHEBI:30616"/>
        <dbReference type="ChEBI" id="CHEBI:43474"/>
        <dbReference type="ChEBI" id="CHEBI:49786"/>
        <dbReference type="ChEBI" id="CHEBI:456216"/>
        <dbReference type="EC" id="7.2.2.11"/>
    </reaction>
    <physiologicalReaction direction="left-to-right" evidence="15">
        <dbReference type="Rhea" id="RHEA:15558"/>
    </physiologicalReaction>
</comment>
<dbReference type="EMBL" id="FNQE01000016">
    <property type="protein sequence ID" value="SDZ04059.1"/>
    <property type="molecule type" value="Genomic_DNA"/>
</dbReference>
<evidence type="ECO:0000256" key="14">
    <source>
        <dbReference type="ARBA" id="ARBA00044143"/>
    </source>
</evidence>
<dbReference type="InterPro" id="IPR003439">
    <property type="entry name" value="ABC_transporter-like_ATP-bd"/>
</dbReference>
<dbReference type="GO" id="GO:0005886">
    <property type="term" value="C:plasma membrane"/>
    <property type="evidence" value="ECO:0007669"/>
    <property type="project" value="UniProtKB-SubCell"/>
</dbReference>
<comment type="similarity">
    <text evidence="2">Belongs to the ABC transporter superfamily.</text>
</comment>
<keyword evidence="5" id="KW-0533">Nickel</keyword>
<evidence type="ECO:0000256" key="9">
    <source>
        <dbReference type="ARBA" id="ARBA00023065"/>
    </source>
</evidence>
<dbReference type="SUPFAM" id="SSF52540">
    <property type="entry name" value="P-loop containing nucleoside triphosphate hydrolases"/>
    <property type="match status" value="1"/>
</dbReference>
<keyword evidence="9" id="KW-0406">Ion transport</keyword>
<dbReference type="NCBIfam" id="TIGR01727">
    <property type="entry name" value="oligo_HPY"/>
    <property type="match status" value="1"/>
</dbReference>
<dbReference type="PANTHER" id="PTHR43297">
    <property type="entry name" value="OLIGOPEPTIDE TRANSPORT ATP-BINDING PROTEIN APPD"/>
    <property type="match status" value="1"/>
</dbReference>
<evidence type="ECO:0000256" key="12">
    <source>
        <dbReference type="ARBA" id="ARBA00038669"/>
    </source>
</evidence>
<evidence type="ECO:0000259" key="16">
    <source>
        <dbReference type="PROSITE" id="PS50893"/>
    </source>
</evidence>
<dbReference type="PROSITE" id="PS50893">
    <property type="entry name" value="ABC_TRANSPORTER_2"/>
    <property type="match status" value="1"/>
</dbReference>
<dbReference type="Pfam" id="PF08352">
    <property type="entry name" value="oligo_HPY"/>
    <property type="match status" value="1"/>
</dbReference>
<evidence type="ECO:0000256" key="13">
    <source>
        <dbReference type="ARBA" id="ARBA00039098"/>
    </source>
</evidence>
<evidence type="ECO:0000256" key="10">
    <source>
        <dbReference type="ARBA" id="ARBA00023112"/>
    </source>
</evidence>
<dbReference type="OrthoDB" id="9779287at2"/>
<evidence type="ECO:0000256" key="4">
    <source>
        <dbReference type="ARBA" id="ARBA00022475"/>
    </source>
</evidence>
<evidence type="ECO:0000256" key="15">
    <source>
        <dbReference type="ARBA" id="ARBA00048610"/>
    </source>
</evidence>
<evidence type="ECO:0000256" key="1">
    <source>
        <dbReference type="ARBA" id="ARBA00004202"/>
    </source>
</evidence>